<organism evidence="2 3">
    <name type="scientific">[Bacillus] enclensis</name>
    <dbReference type="NCBI Taxonomy" id="1402860"/>
    <lineage>
        <taxon>Bacteria</taxon>
        <taxon>Bacillati</taxon>
        <taxon>Bacillota</taxon>
        <taxon>Bacilli</taxon>
        <taxon>Bacillales</taxon>
        <taxon>Bacillaceae</taxon>
        <taxon>Rossellomorea</taxon>
    </lineage>
</organism>
<keyword evidence="3" id="KW-1185">Reference proteome</keyword>
<protein>
    <submittedName>
        <fullName evidence="2">Glyoxylase, beta-lactamase superfamily II</fullName>
    </submittedName>
</protein>
<name>A0A0V8HPD1_9BACI</name>
<evidence type="ECO:0000259" key="1">
    <source>
        <dbReference type="SMART" id="SM00849"/>
    </source>
</evidence>
<reference evidence="3" key="1">
    <citation type="submission" date="2016-08" db="EMBL/GenBank/DDBJ databases">
        <authorList>
            <person name="Varghese N."/>
            <person name="Submissions Spin"/>
        </authorList>
    </citation>
    <scope>NUCLEOTIDE SEQUENCE [LARGE SCALE GENOMIC DNA]</scope>
    <source>
        <strain evidence="3">SGD-1123</strain>
    </source>
</reference>
<sequence length="231" mass="26046">MDFLVDKVKDSIYAIAFWDTEWKSYNNCYFVLEEDGVIMIDSCKEEHSNYLLQALHHLGKTADDVKLVLATHGHEDHVEGAQMFKHAKKLIHPKEGEEIRGFDRELSDQGVAGEFDYMLAGYHSPGSVIYYHRPSRILFTGDLLCFFGDPLSEEGLVSEGKELRQAWVDYLKGGGVSTSDLPGFLEALRIPLHFQSEIMCTGHGGVLVGEVNEFMEELVSEAENQLNVETK</sequence>
<dbReference type="PANTHER" id="PTHR42951">
    <property type="entry name" value="METALLO-BETA-LACTAMASE DOMAIN-CONTAINING"/>
    <property type="match status" value="1"/>
</dbReference>
<dbReference type="AlphaFoldDB" id="A0A0V8HPD1"/>
<evidence type="ECO:0000313" key="3">
    <source>
        <dbReference type="Proteomes" id="UP000181997"/>
    </source>
</evidence>
<dbReference type="Proteomes" id="UP000181997">
    <property type="component" value="Unassembled WGS sequence"/>
</dbReference>
<dbReference type="SMART" id="SM00849">
    <property type="entry name" value="Lactamase_B"/>
    <property type="match status" value="1"/>
</dbReference>
<evidence type="ECO:0000313" key="2">
    <source>
        <dbReference type="EMBL" id="SCB73957.1"/>
    </source>
</evidence>
<dbReference type="SUPFAM" id="SSF56281">
    <property type="entry name" value="Metallo-hydrolase/oxidoreductase"/>
    <property type="match status" value="1"/>
</dbReference>
<dbReference type="InterPro" id="IPR036866">
    <property type="entry name" value="RibonucZ/Hydroxyglut_hydro"/>
</dbReference>
<dbReference type="EMBL" id="FMAU01000001">
    <property type="protein sequence ID" value="SCB73957.1"/>
    <property type="molecule type" value="Genomic_DNA"/>
</dbReference>
<accession>A0A0V8HPD1</accession>
<gene>
    <name evidence="2" type="ORF">GA0061094_0183</name>
</gene>
<dbReference type="InterPro" id="IPR050855">
    <property type="entry name" value="NDM-1-like"/>
</dbReference>
<dbReference type="Gene3D" id="3.60.15.10">
    <property type="entry name" value="Ribonuclease Z/Hydroxyacylglutathione hydrolase-like"/>
    <property type="match status" value="2"/>
</dbReference>
<dbReference type="RefSeq" id="WP_058297114.1">
    <property type="nucleotide sequence ID" value="NZ_FMAU01000001.1"/>
</dbReference>
<dbReference type="Pfam" id="PF00753">
    <property type="entry name" value="Lactamase_B"/>
    <property type="match status" value="1"/>
</dbReference>
<feature type="domain" description="Metallo-beta-lactamase" evidence="1">
    <location>
        <begin position="25"/>
        <end position="203"/>
    </location>
</feature>
<proteinExistence type="predicted"/>
<dbReference type="InterPro" id="IPR001279">
    <property type="entry name" value="Metallo-B-lactamas"/>
</dbReference>
<dbReference type="OrthoDB" id="9802248at2"/>